<evidence type="ECO:0000313" key="3">
    <source>
        <dbReference type="Proteomes" id="UP001144280"/>
    </source>
</evidence>
<dbReference type="EMBL" id="BSDI01000063">
    <property type="protein sequence ID" value="GLI02481.1"/>
    <property type="molecule type" value="Genomic_DNA"/>
</dbReference>
<dbReference type="InterPro" id="IPR029058">
    <property type="entry name" value="AB_hydrolase_fold"/>
</dbReference>
<sequence length="345" mass="37906">MTGTPPPYRAPFPSMVNMTYRAGMFVDWPLEQLQEYRPDRVEPADFDAFWKSTVEQARAAGTEPRFEPHPTRLKTVDVFDVTFAGFAGQPVRGWFLLPKHAEGPLPCVVEYIGYGGGRGLPHDWLHYSAAGYAHFVMDTRGQGSGGYLVGDTPDPDGSGGPQTPGFMTRGVTDPQHYYYRRVFTDAVRAVDAARGHERVDPERIAIGGGSQGGGITIAVSGLVEGLAGVMPDVPFLCHYRRATEITNAFPYQEIVTYLKTHRDHVDTVFDTLSYFDGVNFATRATAPANFSVALMDDVCPPSTVYAAYNHYAGRKAINVWPYNGHEGGLAYQKASHLEFLAEVLG</sequence>
<comment type="caution">
    <text evidence="2">The sequence shown here is derived from an EMBL/GenBank/DDBJ whole genome shotgun (WGS) entry which is preliminary data.</text>
</comment>
<reference evidence="2" key="1">
    <citation type="submission" date="2022-12" db="EMBL/GenBank/DDBJ databases">
        <title>New Phytohabitans aurantiacus sp. RD004123 nov., an actinomycete isolated from soil.</title>
        <authorList>
            <person name="Triningsih D.W."/>
            <person name="Harunari E."/>
            <person name="Igarashi Y."/>
        </authorList>
    </citation>
    <scope>NUCLEOTIDE SEQUENCE</scope>
    <source>
        <strain evidence="2">RD004123</strain>
    </source>
</reference>
<dbReference type="Pfam" id="PF05448">
    <property type="entry name" value="AXE1"/>
    <property type="match status" value="1"/>
</dbReference>
<dbReference type="InterPro" id="IPR039069">
    <property type="entry name" value="CE7"/>
</dbReference>
<gene>
    <name evidence="2" type="primary">axeA</name>
    <name evidence="2" type="ORF">Pa4123_77590</name>
</gene>
<dbReference type="SUPFAM" id="SSF53474">
    <property type="entry name" value="alpha/beta-Hydrolases"/>
    <property type="match status" value="1"/>
</dbReference>
<proteinExistence type="predicted"/>
<dbReference type="InterPro" id="IPR008391">
    <property type="entry name" value="AXE1_dom"/>
</dbReference>
<keyword evidence="3" id="KW-1185">Reference proteome</keyword>
<feature type="domain" description="Acetyl xylan esterase" evidence="1">
    <location>
        <begin position="25"/>
        <end position="341"/>
    </location>
</feature>
<protein>
    <submittedName>
        <fullName evidence="2">Cephalosporin-C deacetylase</fullName>
    </submittedName>
</protein>
<name>A0ABQ5RA87_9ACTN</name>
<organism evidence="2 3">
    <name type="scientific">Phytohabitans aurantiacus</name>
    <dbReference type="NCBI Taxonomy" id="3016789"/>
    <lineage>
        <taxon>Bacteria</taxon>
        <taxon>Bacillati</taxon>
        <taxon>Actinomycetota</taxon>
        <taxon>Actinomycetes</taxon>
        <taxon>Micromonosporales</taxon>
        <taxon>Micromonosporaceae</taxon>
    </lineage>
</organism>
<dbReference type="Gene3D" id="3.40.50.1820">
    <property type="entry name" value="alpha/beta hydrolase"/>
    <property type="match status" value="1"/>
</dbReference>
<evidence type="ECO:0000313" key="2">
    <source>
        <dbReference type="EMBL" id="GLI02481.1"/>
    </source>
</evidence>
<evidence type="ECO:0000259" key="1">
    <source>
        <dbReference type="Pfam" id="PF05448"/>
    </source>
</evidence>
<dbReference type="PANTHER" id="PTHR40111">
    <property type="entry name" value="CEPHALOSPORIN-C DEACETYLASE"/>
    <property type="match status" value="1"/>
</dbReference>
<dbReference type="Proteomes" id="UP001144280">
    <property type="component" value="Unassembled WGS sequence"/>
</dbReference>
<accession>A0ABQ5RA87</accession>
<dbReference type="PANTHER" id="PTHR40111:SF1">
    <property type="entry name" value="CEPHALOSPORIN-C DEACETYLASE"/>
    <property type="match status" value="1"/>
</dbReference>